<dbReference type="STRING" id="694573.A0A194VG67"/>
<evidence type="ECO:0000313" key="3">
    <source>
        <dbReference type="Proteomes" id="UP000078576"/>
    </source>
</evidence>
<reference evidence="3" key="1">
    <citation type="submission" date="2014-12" db="EMBL/GenBank/DDBJ databases">
        <title>Genome Sequence of Valsa Canker Pathogens Uncovers a Specific Adaption of Colonization on Woody Bark.</title>
        <authorList>
            <person name="Yin Z."/>
            <person name="Liu H."/>
            <person name="Gao X."/>
            <person name="Li Z."/>
            <person name="Song N."/>
            <person name="Ke X."/>
            <person name="Dai Q."/>
            <person name="Wu Y."/>
            <person name="Sun Y."/>
            <person name="Xu J.-R."/>
            <person name="Kang Z.K."/>
            <person name="Wang L."/>
            <person name="Huang L."/>
        </authorList>
    </citation>
    <scope>NUCLEOTIDE SEQUENCE [LARGE SCALE GENOMIC DNA]</scope>
    <source>
        <strain evidence="3">SXYL134</strain>
    </source>
</reference>
<organism evidence="2 3">
    <name type="scientific">Cytospora mali</name>
    <name type="common">Apple Valsa canker fungus</name>
    <name type="synonym">Valsa mali</name>
    <dbReference type="NCBI Taxonomy" id="578113"/>
    <lineage>
        <taxon>Eukaryota</taxon>
        <taxon>Fungi</taxon>
        <taxon>Dikarya</taxon>
        <taxon>Ascomycota</taxon>
        <taxon>Pezizomycotina</taxon>
        <taxon>Sordariomycetes</taxon>
        <taxon>Sordariomycetidae</taxon>
        <taxon>Diaporthales</taxon>
        <taxon>Cytosporaceae</taxon>
        <taxon>Cytospora</taxon>
    </lineage>
</organism>
<dbReference type="Proteomes" id="UP000078576">
    <property type="component" value="Unassembled WGS sequence"/>
</dbReference>
<name>A0A194VG67_CYTMA</name>
<feature type="region of interest" description="Disordered" evidence="1">
    <location>
        <begin position="1"/>
        <end position="34"/>
    </location>
</feature>
<dbReference type="EMBL" id="KN714832">
    <property type="protein sequence ID" value="KUI62771.1"/>
    <property type="molecule type" value="Genomic_DNA"/>
</dbReference>
<accession>A0A194VG67</accession>
<proteinExistence type="predicted"/>
<sequence>MGSSLAIAQGGSSRRGTGRTTPQPKGAMDTRTKSADKRKAIIVSGFTAIGKSSFSRNTELRRNTNLDVIDLDSCAYSNKPGFPENYLNDIRKAADKPCIVLISTHVGLPTQLAKEGYYVALAYPGGGIDAKQAWLGRLEKREQGGKCSRLYKAMDEQWTLWFERTAKEQVTRKWTLSNDEYLSDIFGSIYADFESFKKRGRKQDGI</sequence>
<dbReference type="AlphaFoldDB" id="A0A194VG67"/>
<dbReference type="OrthoDB" id="5195023at2759"/>
<evidence type="ECO:0000313" key="2">
    <source>
        <dbReference type="EMBL" id="KUI62771.1"/>
    </source>
</evidence>
<feature type="compositionally biased region" description="Low complexity" evidence="1">
    <location>
        <begin position="10"/>
        <end position="21"/>
    </location>
</feature>
<gene>
    <name evidence="2" type="ORF">VP1G_09899</name>
</gene>
<evidence type="ECO:0000256" key="1">
    <source>
        <dbReference type="SAM" id="MobiDB-lite"/>
    </source>
</evidence>
<protein>
    <submittedName>
        <fullName evidence="2">Uncharacterized protein</fullName>
    </submittedName>
</protein>
<keyword evidence="3" id="KW-1185">Reference proteome</keyword>